<dbReference type="InterPro" id="IPR042272">
    <property type="entry name" value="ATP12_ATP_synth-F1-assembly_N"/>
</dbReference>
<dbReference type="Gene3D" id="1.10.3580.10">
    <property type="entry name" value="ATP12 ATPase"/>
    <property type="match status" value="1"/>
</dbReference>
<evidence type="ECO:0000256" key="3">
    <source>
        <dbReference type="ARBA" id="ARBA00023186"/>
    </source>
</evidence>
<dbReference type="RefSeq" id="WP_093965391.1">
    <property type="nucleotide sequence ID" value="NZ_FXYG01000006.1"/>
</dbReference>
<keyword evidence="2" id="KW-0809">Transit peptide</keyword>
<dbReference type="InterPro" id="IPR011419">
    <property type="entry name" value="ATP12_ATP_synth-F1-assembly"/>
</dbReference>
<dbReference type="PANTHER" id="PTHR21013:SF10">
    <property type="entry name" value="ATP SYNTHASE MITOCHONDRIAL F1 COMPLEX ASSEMBLY FACTOR 2"/>
    <property type="match status" value="1"/>
</dbReference>
<evidence type="ECO:0000256" key="1">
    <source>
        <dbReference type="ARBA" id="ARBA00008231"/>
    </source>
</evidence>
<evidence type="ECO:0000256" key="2">
    <source>
        <dbReference type="ARBA" id="ARBA00022946"/>
    </source>
</evidence>
<comment type="similarity">
    <text evidence="1">Belongs to the ATP12 family.</text>
</comment>
<dbReference type="Proteomes" id="UP000202485">
    <property type="component" value="Unassembled WGS sequence"/>
</dbReference>
<sequence length="235" mass="26607">MSEWKPKRFWTGSAVVATDGGYTIELDGRRVRTPAKAALILPTRAMAEAVAREWDAQEKEIDPATMPFTRSANAAIDKVQHQHAEVADMLSDYGDSDLLCYRATHPEALIERQRHEWDPALDWAAETLGARLIPVEGVRHQPQAPEVLDRLRRQVHDLDAFRLAAFHDLVSLSGSLILGFAAAQNWRKPDEIWRISRLDESWQAEQWGDDDEAVQAAELKKIAFLHAKTFYDLSV</sequence>
<organism evidence="4 5">
    <name type="scientific">Ruegeria arenilitoris</name>
    <dbReference type="NCBI Taxonomy" id="1173585"/>
    <lineage>
        <taxon>Bacteria</taxon>
        <taxon>Pseudomonadati</taxon>
        <taxon>Pseudomonadota</taxon>
        <taxon>Alphaproteobacteria</taxon>
        <taxon>Rhodobacterales</taxon>
        <taxon>Roseobacteraceae</taxon>
        <taxon>Ruegeria</taxon>
    </lineage>
</organism>
<evidence type="ECO:0000313" key="5">
    <source>
        <dbReference type="Proteomes" id="UP000202485"/>
    </source>
</evidence>
<keyword evidence="5" id="KW-1185">Reference proteome</keyword>
<dbReference type="PANTHER" id="PTHR21013">
    <property type="entry name" value="ATP SYNTHASE MITOCHONDRIAL F1 COMPLEX ASSEMBLY FACTOR 2/ATP12 PROTEIN, MITOCHONDRIAL PRECURSOR"/>
    <property type="match status" value="1"/>
</dbReference>
<evidence type="ECO:0000313" key="4">
    <source>
        <dbReference type="EMBL" id="SMX49467.1"/>
    </source>
</evidence>
<protein>
    <submittedName>
        <fullName evidence="4">ATP12 chaperone protein</fullName>
    </submittedName>
</protein>
<dbReference type="AlphaFoldDB" id="A0A238L3B6"/>
<keyword evidence="3" id="KW-0143">Chaperone</keyword>
<dbReference type="OrthoDB" id="9797825at2"/>
<reference evidence="5" key="1">
    <citation type="submission" date="2017-05" db="EMBL/GenBank/DDBJ databases">
        <authorList>
            <person name="Rodrigo-Torres L."/>
            <person name="Arahal R. D."/>
            <person name="Lucena T."/>
        </authorList>
    </citation>
    <scope>NUCLEOTIDE SEQUENCE [LARGE SCALE GENOMIC DNA]</scope>
    <source>
        <strain evidence="5">CECT 8715</strain>
    </source>
</reference>
<proteinExistence type="inferred from homology"/>
<dbReference type="SUPFAM" id="SSF160909">
    <property type="entry name" value="ATP12-like"/>
    <property type="match status" value="1"/>
</dbReference>
<dbReference type="EMBL" id="FXYG01000006">
    <property type="protein sequence ID" value="SMX49467.1"/>
    <property type="molecule type" value="Genomic_DNA"/>
</dbReference>
<dbReference type="Pfam" id="PF07542">
    <property type="entry name" value="ATP12"/>
    <property type="match status" value="1"/>
</dbReference>
<accession>A0A238L3B6</accession>
<dbReference type="GO" id="GO:0043461">
    <property type="term" value="P:proton-transporting ATP synthase complex assembly"/>
    <property type="evidence" value="ECO:0007669"/>
    <property type="project" value="InterPro"/>
</dbReference>
<dbReference type="Gene3D" id="3.30.2180.10">
    <property type="entry name" value="ATP12-like"/>
    <property type="match status" value="1"/>
</dbReference>
<name>A0A238L3B6_9RHOB</name>
<gene>
    <name evidence="4" type="ORF">RUA8715_03765</name>
</gene>
<dbReference type="InterPro" id="IPR023335">
    <property type="entry name" value="ATP12_ortho_dom_sf"/>
</dbReference>